<dbReference type="EMBL" id="DXBR01000111">
    <property type="protein sequence ID" value="HIZ40665.1"/>
    <property type="molecule type" value="Genomic_DNA"/>
</dbReference>
<evidence type="ECO:0000256" key="1">
    <source>
        <dbReference type="ARBA" id="ARBA00022723"/>
    </source>
</evidence>
<evidence type="ECO:0000256" key="2">
    <source>
        <dbReference type="ARBA" id="ARBA00023004"/>
    </source>
</evidence>
<dbReference type="GO" id="GO:0016491">
    <property type="term" value="F:oxidoreductase activity"/>
    <property type="evidence" value="ECO:0007669"/>
    <property type="project" value="InterPro"/>
</dbReference>
<dbReference type="PANTHER" id="PTHR23026">
    <property type="entry name" value="NADPH NITROREDUCTASE"/>
    <property type="match status" value="1"/>
</dbReference>
<dbReference type="SUPFAM" id="SSF55469">
    <property type="entry name" value="FMN-dependent nitroreductase-like"/>
    <property type="match status" value="1"/>
</dbReference>
<dbReference type="InterPro" id="IPR029479">
    <property type="entry name" value="Nitroreductase"/>
</dbReference>
<dbReference type="GO" id="GO:0046872">
    <property type="term" value="F:metal ion binding"/>
    <property type="evidence" value="ECO:0007669"/>
    <property type="project" value="UniProtKB-KW"/>
</dbReference>
<dbReference type="SUPFAM" id="SSF54862">
    <property type="entry name" value="4Fe-4S ferredoxins"/>
    <property type="match status" value="1"/>
</dbReference>
<organism evidence="5 6">
    <name type="scientific">Candidatus Anaerobutyricum stercoris</name>
    <dbReference type="NCBI Taxonomy" id="2838457"/>
    <lineage>
        <taxon>Bacteria</taxon>
        <taxon>Bacillati</taxon>
        <taxon>Bacillota</taxon>
        <taxon>Clostridia</taxon>
        <taxon>Lachnospirales</taxon>
        <taxon>Lachnospiraceae</taxon>
        <taxon>Anaerobutyricum</taxon>
    </lineage>
</organism>
<dbReference type="PROSITE" id="PS51379">
    <property type="entry name" value="4FE4S_FER_2"/>
    <property type="match status" value="2"/>
</dbReference>
<keyword evidence="2" id="KW-0408">Iron</keyword>
<evidence type="ECO:0000256" key="3">
    <source>
        <dbReference type="ARBA" id="ARBA00023014"/>
    </source>
</evidence>
<accession>A0A9D2ENJ8</accession>
<feature type="domain" description="4Fe-4S ferredoxin-type" evidence="4">
    <location>
        <begin position="5"/>
        <end position="34"/>
    </location>
</feature>
<sequence>MNNIAGFRVNQKKCIGCGACVKVCPGGLLSLDEHRKPCITGADSFGWNGCWKCEHCLAVCPGGAIEVLGKKPENSLSVPDYMETEQVMNTLIANRHSCRRYQNRAVDSAVIEDMLCRLGNAPNGGNKQQVEFTLIDDVEQMNEFRNLAYKEMERLAENGLYPEGFDKKTYEDMKRWEQSVRPDMLFCGAPHLLIPHAPSGSGEWRQDVIIAGTYFELLCASRGLGCVMLTFPLGALNRMPDVKSLLQIPSDHYIGMYIGFGYPAIHYARGTQRTIEKSRIHRLNIKKGVKKNERTNLS</sequence>
<dbReference type="Pfam" id="PF00881">
    <property type="entry name" value="Nitroreductase"/>
    <property type="match status" value="1"/>
</dbReference>
<name>A0A9D2ENJ8_9FIRM</name>
<proteinExistence type="predicted"/>
<comment type="caution">
    <text evidence="5">The sequence shown here is derived from an EMBL/GenBank/DDBJ whole genome shotgun (WGS) entry which is preliminary data.</text>
</comment>
<dbReference type="InterPro" id="IPR050627">
    <property type="entry name" value="Nitroreductase/BluB"/>
</dbReference>
<evidence type="ECO:0000313" key="6">
    <source>
        <dbReference type="Proteomes" id="UP000824049"/>
    </source>
</evidence>
<protein>
    <submittedName>
        <fullName evidence="5">Nitroreductase family protein</fullName>
    </submittedName>
</protein>
<feature type="domain" description="4Fe-4S ferredoxin-type" evidence="4">
    <location>
        <begin position="41"/>
        <end position="70"/>
    </location>
</feature>
<keyword evidence="3" id="KW-0411">Iron-sulfur</keyword>
<evidence type="ECO:0000313" key="5">
    <source>
        <dbReference type="EMBL" id="HIZ40665.1"/>
    </source>
</evidence>
<dbReference type="InterPro" id="IPR017900">
    <property type="entry name" value="4Fe4S_Fe_S_CS"/>
</dbReference>
<reference evidence="5" key="2">
    <citation type="submission" date="2021-04" db="EMBL/GenBank/DDBJ databases">
        <authorList>
            <person name="Gilroy R."/>
        </authorList>
    </citation>
    <scope>NUCLEOTIDE SEQUENCE</scope>
    <source>
        <strain evidence="5">CHK179-28034</strain>
    </source>
</reference>
<dbReference type="Pfam" id="PF12838">
    <property type="entry name" value="Fer4_7"/>
    <property type="match status" value="1"/>
</dbReference>
<keyword evidence="1" id="KW-0479">Metal-binding</keyword>
<evidence type="ECO:0000259" key="4">
    <source>
        <dbReference type="PROSITE" id="PS51379"/>
    </source>
</evidence>
<dbReference type="Proteomes" id="UP000824049">
    <property type="component" value="Unassembled WGS sequence"/>
</dbReference>
<dbReference type="GO" id="GO:0051536">
    <property type="term" value="F:iron-sulfur cluster binding"/>
    <property type="evidence" value="ECO:0007669"/>
    <property type="project" value="UniProtKB-KW"/>
</dbReference>
<dbReference type="Gene3D" id="3.30.70.20">
    <property type="match status" value="1"/>
</dbReference>
<dbReference type="AlphaFoldDB" id="A0A9D2ENJ8"/>
<gene>
    <name evidence="5" type="ORF">H9968_12250</name>
</gene>
<dbReference type="InterPro" id="IPR000415">
    <property type="entry name" value="Nitroreductase-like"/>
</dbReference>
<dbReference type="InterPro" id="IPR017896">
    <property type="entry name" value="4Fe4S_Fe-S-bd"/>
</dbReference>
<dbReference type="PANTHER" id="PTHR23026:SF124">
    <property type="entry name" value="NITROREDUCTASE FD-NR2"/>
    <property type="match status" value="1"/>
</dbReference>
<reference evidence="5" key="1">
    <citation type="journal article" date="2021" name="PeerJ">
        <title>Extensive microbial diversity within the chicken gut microbiome revealed by metagenomics and culture.</title>
        <authorList>
            <person name="Gilroy R."/>
            <person name="Ravi A."/>
            <person name="Getino M."/>
            <person name="Pursley I."/>
            <person name="Horton D.L."/>
            <person name="Alikhan N.F."/>
            <person name="Baker D."/>
            <person name="Gharbi K."/>
            <person name="Hall N."/>
            <person name="Watson M."/>
            <person name="Adriaenssens E.M."/>
            <person name="Foster-Nyarko E."/>
            <person name="Jarju S."/>
            <person name="Secka A."/>
            <person name="Antonio M."/>
            <person name="Oren A."/>
            <person name="Chaudhuri R.R."/>
            <person name="La Ragione R."/>
            <person name="Hildebrand F."/>
            <person name="Pallen M.J."/>
        </authorList>
    </citation>
    <scope>NUCLEOTIDE SEQUENCE</scope>
    <source>
        <strain evidence="5">CHK179-28034</strain>
    </source>
</reference>
<dbReference type="Gene3D" id="3.40.109.10">
    <property type="entry name" value="NADH Oxidase"/>
    <property type="match status" value="1"/>
</dbReference>
<dbReference type="PROSITE" id="PS00198">
    <property type="entry name" value="4FE4S_FER_1"/>
    <property type="match status" value="1"/>
</dbReference>